<evidence type="ECO:0000313" key="2">
    <source>
        <dbReference type="EMBL" id="KAK8223689.1"/>
    </source>
</evidence>
<organism evidence="2 3">
    <name type="scientific">Phyllosticta capitalensis</name>
    <dbReference type="NCBI Taxonomy" id="121624"/>
    <lineage>
        <taxon>Eukaryota</taxon>
        <taxon>Fungi</taxon>
        <taxon>Dikarya</taxon>
        <taxon>Ascomycota</taxon>
        <taxon>Pezizomycotina</taxon>
        <taxon>Dothideomycetes</taxon>
        <taxon>Dothideomycetes incertae sedis</taxon>
        <taxon>Botryosphaeriales</taxon>
        <taxon>Phyllostictaceae</taxon>
        <taxon>Phyllosticta</taxon>
    </lineage>
</organism>
<keyword evidence="3" id="KW-1185">Reference proteome</keyword>
<feature type="transmembrane region" description="Helical" evidence="1">
    <location>
        <begin position="34"/>
        <end position="56"/>
    </location>
</feature>
<accession>A0ABR1YA89</accession>
<feature type="transmembrane region" description="Helical" evidence="1">
    <location>
        <begin position="262"/>
        <end position="282"/>
    </location>
</feature>
<dbReference type="EMBL" id="JBBWRZ010000013">
    <property type="protein sequence ID" value="KAK8223689.1"/>
    <property type="molecule type" value="Genomic_DNA"/>
</dbReference>
<comment type="caution">
    <text evidence="2">The sequence shown here is derived from an EMBL/GenBank/DDBJ whole genome shotgun (WGS) entry which is preliminary data.</text>
</comment>
<gene>
    <name evidence="2" type="ORF">HDK90DRAFT_460058</name>
</gene>
<feature type="transmembrane region" description="Helical" evidence="1">
    <location>
        <begin position="144"/>
        <end position="168"/>
    </location>
</feature>
<name>A0ABR1YA89_9PEZI</name>
<proteinExistence type="predicted"/>
<feature type="transmembrane region" description="Helical" evidence="1">
    <location>
        <begin position="345"/>
        <end position="372"/>
    </location>
</feature>
<evidence type="ECO:0000256" key="1">
    <source>
        <dbReference type="SAM" id="Phobius"/>
    </source>
</evidence>
<reference evidence="2 3" key="1">
    <citation type="submission" date="2024-04" db="EMBL/GenBank/DDBJ databases">
        <title>Phyllosticta paracitricarpa is synonymous to the EU quarantine fungus P. citricarpa based on phylogenomic analyses.</title>
        <authorList>
            <consortium name="Lawrence Berkeley National Laboratory"/>
            <person name="Van Ingen-Buijs V.A."/>
            <person name="Van Westerhoven A.C."/>
            <person name="Haridas S."/>
            <person name="Skiadas P."/>
            <person name="Martin F."/>
            <person name="Groenewald J.Z."/>
            <person name="Crous P.W."/>
            <person name="Seidl M.F."/>
        </authorList>
    </citation>
    <scope>NUCLEOTIDE SEQUENCE [LARGE SCALE GENOMIC DNA]</scope>
    <source>
        <strain evidence="2 3">CBS 123374</strain>
    </source>
</reference>
<protein>
    <submittedName>
        <fullName evidence="2">Uncharacterized protein</fullName>
    </submittedName>
</protein>
<keyword evidence="1" id="KW-0812">Transmembrane</keyword>
<feature type="transmembrane region" description="Helical" evidence="1">
    <location>
        <begin position="174"/>
        <end position="196"/>
    </location>
</feature>
<evidence type="ECO:0000313" key="3">
    <source>
        <dbReference type="Proteomes" id="UP001492380"/>
    </source>
</evidence>
<keyword evidence="1" id="KW-0472">Membrane</keyword>
<keyword evidence="1" id="KW-1133">Transmembrane helix</keyword>
<sequence length="394" mass="42860">MGVSDRLMHHAVRRGVEFAQAHHNQPSDAEGPKISTGSLIILYSTAVALVVFYALVQYTLRHVVSTLCIIETPATAVTITVADADDDEARVDLSDKEAEAQAFLGGALPKMTVVNTKPITSKIRSTIKHITSQAGWTARFRGMVFGLVYVMTVGATSSVLNLVVPHIVLPVRLILNSILVAIITAPMHMIWTHATIAMPGKSFGLRYQAIKGSYKQLWLPAMVYEAVQLLVFFQAGCSGQLVQRDLARVSNTDLANSARTLAGFRIAGVIGALVTVALFVVLPAKVQLVRVEASMLPEDDDTIVPFDRTFDGKVVPKILGGSGAVGFMEAWRSFNKEARLRLIKLYVKIFMISTAIFFVAVHVMAFEFWALAGDAAKNFVVLAHAQLQQAAQNQ</sequence>
<feature type="transmembrane region" description="Helical" evidence="1">
    <location>
        <begin position="217"/>
        <end position="242"/>
    </location>
</feature>
<dbReference type="Proteomes" id="UP001492380">
    <property type="component" value="Unassembled WGS sequence"/>
</dbReference>